<dbReference type="Pfam" id="PF08501">
    <property type="entry name" value="Shikimate_dh_N"/>
    <property type="match status" value="1"/>
</dbReference>
<keyword evidence="2" id="KW-0560">Oxidoreductase</keyword>
<dbReference type="PANTHER" id="PTHR21089">
    <property type="entry name" value="SHIKIMATE DEHYDROGENASE"/>
    <property type="match status" value="1"/>
</dbReference>
<comment type="caution">
    <text evidence="2">The sequence shown here is derived from an EMBL/GenBank/DDBJ whole genome shotgun (WGS) entry which is preliminary data.</text>
</comment>
<dbReference type="GO" id="GO:0009423">
    <property type="term" value="P:chorismate biosynthetic process"/>
    <property type="evidence" value="ECO:0007669"/>
    <property type="project" value="TreeGrafter"/>
</dbReference>
<dbReference type="PANTHER" id="PTHR21089:SF1">
    <property type="entry name" value="BIFUNCTIONAL 3-DEHYDROQUINATE DEHYDRATASE_SHIKIMATE DEHYDROGENASE, CHLOROPLASTIC"/>
    <property type="match status" value="1"/>
</dbReference>
<dbReference type="InterPro" id="IPR022893">
    <property type="entry name" value="Shikimate_DH_fam"/>
</dbReference>
<organism evidence="2 3">
    <name type="scientific">Marine Group I thaumarchaeote SCGC AAA799-N04</name>
    <dbReference type="NCBI Taxonomy" id="1502293"/>
    <lineage>
        <taxon>Archaea</taxon>
        <taxon>Nitrososphaerota</taxon>
        <taxon>Marine Group I</taxon>
    </lineage>
</organism>
<dbReference type="EC" id="1.1.1.25" evidence="2"/>
<reference evidence="2 3" key="1">
    <citation type="submission" date="2014-06" db="EMBL/GenBank/DDBJ databases">
        <authorList>
            <person name="Ngugi D.K."/>
            <person name="Blom J."/>
            <person name="Alam I."/>
            <person name="Rashid M."/>
            <person name="Ba Alawi W."/>
            <person name="Zhang G."/>
            <person name="Hikmawan T."/>
            <person name="Guan Y."/>
            <person name="Antunes A."/>
            <person name="Siam R."/>
            <person name="ElDorry H."/>
            <person name="Bajic V."/>
            <person name="Stingl U."/>
        </authorList>
    </citation>
    <scope>NUCLEOTIDE SEQUENCE [LARGE SCALE GENOMIC DNA]</scope>
    <source>
        <strain evidence="2">SCGC AAA799-N04</strain>
    </source>
</reference>
<evidence type="ECO:0000313" key="2">
    <source>
        <dbReference type="EMBL" id="KEQ55895.1"/>
    </source>
</evidence>
<keyword evidence="3" id="KW-1185">Reference proteome</keyword>
<proteinExistence type="predicted"/>
<evidence type="ECO:0000313" key="3">
    <source>
        <dbReference type="Proteomes" id="UP000028059"/>
    </source>
</evidence>
<feature type="domain" description="Shikimate dehydrogenase substrate binding N-terminal" evidence="1">
    <location>
        <begin position="7"/>
        <end position="66"/>
    </location>
</feature>
<dbReference type="Proteomes" id="UP000028059">
    <property type="component" value="Unassembled WGS sequence"/>
</dbReference>
<protein>
    <submittedName>
        <fullName evidence="2">Shikimate dehydrogenase protein</fullName>
        <ecNumber evidence="2">1.1.1.25</ecNumber>
    </submittedName>
</protein>
<dbReference type="GO" id="GO:0019632">
    <property type="term" value="P:shikimate metabolic process"/>
    <property type="evidence" value="ECO:0007669"/>
    <property type="project" value="TreeGrafter"/>
</dbReference>
<feature type="non-terminal residue" evidence="2">
    <location>
        <position position="66"/>
    </location>
</feature>
<accession>A0A081RL22</accession>
<dbReference type="SUPFAM" id="SSF53223">
    <property type="entry name" value="Aminoacid dehydrogenase-like, N-terminal domain"/>
    <property type="match status" value="1"/>
</dbReference>
<dbReference type="EMBL" id="JOKN01000050">
    <property type="protein sequence ID" value="KEQ55895.1"/>
    <property type="molecule type" value="Genomic_DNA"/>
</dbReference>
<dbReference type="InterPro" id="IPR046346">
    <property type="entry name" value="Aminoacid_DH-like_N_sf"/>
</dbReference>
<dbReference type="GO" id="GO:0004764">
    <property type="term" value="F:shikimate 3-dehydrogenase (NADP+) activity"/>
    <property type="evidence" value="ECO:0007669"/>
    <property type="project" value="UniProtKB-EC"/>
</dbReference>
<dbReference type="AlphaFoldDB" id="A0A081RL22"/>
<evidence type="ECO:0000259" key="1">
    <source>
        <dbReference type="Pfam" id="PF08501"/>
    </source>
</evidence>
<name>A0A081RL22_9ARCH</name>
<gene>
    <name evidence="2" type="primary">aroE</name>
    <name evidence="2" type="ORF">AAA799N04_01711</name>
</gene>
<dbReference type="InterPro" id="IPR013708">
    <property type="entry name" value="Shikimate_DH-bd_N"/>
</dbReference>
<sequence>MGKTFAVIGDPINHSLSPNIHSAAFRELNLDCSYIAYRIPKEELAEGIEGLKKIKIDGFNVTIPHK</sequence>
<dbReference type="Gene3D" id="3.40.50.10860">
    <property type="entry name" value="Leucine Dehydrogenase, chain A, domain 1"/>
    <property type="match status" value="1"/>
</dbReference>